<dbReference type="RefSeq" id="WP_203816599.1">
    <property type="nucleotide sequence ID" value="NZ_BAAABP010000007.1"/>
</dbReference>
<evidence type="ECO:0000313" key="1">
    <source>
        <dbReference type="EMBL" id="GIE10055.1"/>
    </source>
</evidence>
<name>A0A919IX31_9ACTN</name>
<reference evidence="1" key="1">
    <citation type="submission" date="2021-01" db="EMBL/GenBank/DDBJ databases">
        <title>Whole genome shotgun sequence of Actinoplanes ferrugineus NBRC 15555.</title>
        <authorList>
            <person name="Komaki H."/>
            <person name="Tamura T."/>
        </authorList>
    </citation>
    <scope>NUCLEOTIDE SEQUENCE</scope>
    <source>
        <strain evidence="1">NBRC 15555</strain>
    </source>
</reference>
<comment type="caution">
    <text evidence="1">The sequence shown here is derived from an EMBL/GenBank/DDBJ whole genome shotgun (WGS) entry which is preliminary data.</text>
</comment>
<evidence type="ECO:0008006" key="3">
    <source>
        <dbReference type="Google" id="ProtNLM"/>
    </source>
</evidence>
<dbReference type="Pfam" id="PF14085">
    <property type="entry name" value="DUF4265"/>
    <property type="match status" value="1"/>
</dbReference>
<organism evidence="1 2">
    <name type="scientific">Paractinoplanes ferrugineus</name>
    <dbReference type="NCBI Taxonomy" id="113564"/>
    <lineage>
        <taxon>Bacteria</taxon>
        <taxon>Bacillati</taxon>
        <taxon>Actinomycetota</taxon>
        <taxon>Actinomycetes</taxon>
        <taxon>Micromonosporales</taxon>
        <taxon>Micromonosporaceae</taxon>
        <taxon>Paractinoplanes</taxon>
    </lineage>
</organism>
<protein>
    <recommendedName>
        <fullName evidence="3">DUF4265 domain-containing protein</fullName>
    </recommendedName>
</protein>
<dbReference type="EMBL" id="BOMM01000012">
    <property type="protein sequence ID" value="GIE10055.1"/>
    <property type="molecule type" value="Genomic_DNA"/>
</dbReference>
<accession>A0A919IX31</accession>
<gene>
    <name evidence="1" type="ORF">Afe05nite_18950</name>
</gene>
<dbReference type="Proteomes" id="UP000598174">
    <property type="component" value="Unassembled WGS sequence"/>
</dbReference>
<proteinExistence type="predicted"/>
<evidence type="ECO:0000313" key="2">
    <source>
        <dbReference type="Proteomes" id="UP000598174"/>
    </source>
</evidence>
<dbReference type="AlphaFoldDB" id="A0A919IX31"/>
<dbReference type="InterPro" id="IPR025361">
    <property type="entry name" value="DUF4265"/>
</dbReference>
<sequence length="161" mass="17719">MHQQAKSDLVRVLFSLDVDEDGWPPVSAETMWARVLSPDRVEIDNVPFFVRGLSSGDEVRVVRDDDGMLVGTEVIEWAGHCTVRVVPFPGGPLAGNLQRVLDAFAPLGITGEGIEHFGLIALDIPPDADLQAVIGLLRYGFEEGWWDYEEGNVSEDWRSAG</sequence>
<keyword evidence="2" id="KW-1185">Reference proteome</keyword>